<protein>
    <submittedName>
        <fullName evidence="2">Lysophospholipid acyltransferase family protein</fullName>
    </submittedName>
</protein>
<accession>A0ABV9YYW0</accession>
<dbReference type="InterPro" id="IPR007172">
    <property type="entry name" value="DUF374"/>
</dbReference>
<organism evidence="2 3">
    <name type="scientific">Flaviflagellibacter deserti</name>
    <dbReference type="NCBI Taxonomy" id="2267266"/>
    <lineage>
        <taxon>Bacteria</taxon>
        <taxon>Pseudomonadati</taxon>
        <taxon>Pseudomonadota</taxon>
        <taxon>Alphaproteobacteria</taxon>
        <taxon>Hyphomicrobiales</taxon>
        <taxon>Flaviflagellibacter</taxon>
    </lineage>
</organism>
<dbReference type="Proteomes" id="UP001595796">
    <property type="component" value="Unassembled WGS sequence"/>
</dbReference>
<dbReference type="Pfam" id="PF04028">
    <property type="entry name" value="DUF374"/>
    <property type="match status" value="1"/>
</dbReference>
<sequence>MLKTLGRRPEILEAGGTLFAAYVRFVEKTTRWKVEPADIRAELGPELPVIMALWHGQHVFTSIAWPREWPMSALVARHADGEINAVALRKLGFNLIRGAGGSGTQRKLIKRGGMQALRLLIRTLKEGNSVSLTADVPKIGGVVGQGIVALAKLSGRPIYPLAVVTRRRIQFNSWDRATLSLPFNRGSIVLGDRIDVPADADEAELEAKRIEVGQALDRVHARAYQLAGGTPWQSRDG</sequence>
<gene>
    <name evidence="2" type="ORF">ACFPFW_01300</name>
</gene>
<feature type="domain" description="DUF374" evidence="1">
    <location>
        <begin position="65"/>
        <end position="138"/>
    </location>
</feature>
<name>A0ABV9YYW0_9HYPH</name>
<evidence type="ECO:0000259" key="1">
    <source>
        <dbReference type="Pfam" id="PF04028"/>
    </source>
</evidence>
<proteinExistence type="predicted"/>
<keyword evidence="2" id="KW-0808">Transferase</keyword>
<evidence type="ECO:0000313" key="3">
    <source>
        <dbReference type="Proteomes" id="UP001595796"/>
    </source>
</evidence>
<keyword evidence="3" id="KW-1185">Reference proteome</keyword>
<dbReference type="GO" id="GO:0016746">
    <property type="term" value="F:acyltransferase activity"/>
    <property type="evidence" value="ECO:0007669"/>
    <property type="project" value="UniProtKB-KW"/>
</dbReference>
<dbReference type="RefSeq" id="WP_114955421.1">
    <property type="nucleotide sequence ID" value="NZ_JBHSJF010000001.1"/>
</dbReference>
<comment type="caution">
    <text evidence="2">The sequence shown here is derived from an EMBL/GenBank/DDBJ whole genome shotgun (WGS) entry which is preliminary data.</text>
</comment>
<reference evidence="3" key="1">
    <citation type="journal article" date="2019" name="Int. J. Syst. Evol. Microbiol.">
        <title>The Global Catalogue of Microorganisms (GCM) 10K type strain sequencing project: providing services to taxonomists for standard genome sequencing and annotation.</title>
        <authorList>
            <consortium name="The Broad Institute Genomics Platform"/>
            <consortium name="The Broad Institute Genome Sequencing Center for Infectious Disease"/>
            <person name="Wu L."/>
            <person name="Ma J."/>
        </authorList>
    </citation>
    <scope>NUCLEOTIDE SEQUENCE [LARGE SCALE GENOMIC DNA]</scope>
    <source>
        <strain evidence="3">CGMCC 1.16444</strain>
    </source>
</reference>
<evidence type="ECO:0000313" key="2">
    <source>
        <dbReference type="EMBL" id="MFC5066648.1"/>
    </source>
</evidence>
<dbReference type="EMBL" id="JBHSJF010000001">
    <property type="protein sequence ID" value="MFC5066648.1"/>
    <property type="molecule type" value="Genomic_DNA"/>
</dbReference>
<dbReference type="CDD" id="cd07983">
    <property type="entry name" value="LPLAT_DUF374-like"/>
    <property type="match status" value="1"/>
</dbReference>
<keyword evidence="2" id="KW-0012">Acyltransferase</keyword>